<evidence type="ECO:0000313" key="2">
    <source>
        <dbReference type="EMBL" id="KFM81043.1"/>
    </source>
</evidence>
<feature type="non-terminal residue" evidence="2">
    <location>
        <position position="415"/>
    </location>
</feature>
<feature type="compositionally biased region" description="Polar residues" evidence="1">
    <location>
        <begin position="23"/>
        <end position="32"/>
    </location>
</feature>
<protein>
    <submittedName>
        <fullName evidence="2">Uncharacterized protein</fullName>
    </submittedName>
</protein>
<feature type="compositionally biased region" description="Basic and acidic residues" evidence="1">
    <location>
        <begin position="393"/>
        <end position="406"/>
    </location>
</feature>
<dbReference type="Proteomes" id="UP000054359">
    <property type="component" value="Unassembled WGS sequence"/>
</dbReference>
<evidence type="ECO:0000313" key="3">
    <source>
        <dbReference type="Proteomes" id="UP000054359"/>
    </source>
</evidence>
<evidence type="ECO:0000256" key="1">
    <source>
        <dbReference type="SAM" id="MobiDB-lite"/>
    </source>
</evidence>
<sequence>MRKKPKRLIKAKLPKDTPKMLPNQKSKNSVSENCLPLKKRRCHMASNQVQSTKPATTDVKPVQGKRNFSLTNSFDETIEECIRKHMMMDEVASEKTVPAPSAKLKGKKTKIQTSSESIDETIDNCIKNFTPCSKEKSSSESSSKMHDSEVEDLPLASLAKLKNRKNGQFLQKGTKVSAAALEYRQKRKRLLKEACIQAKKPFKEEQPEVVINGQKKKRRFNKTGFVKVKRKKTRPVNNEVIEVCQNSTQADGEVIDLTTEDTVLDAIESVVKASVEPEISRSRRKRKNVAQKCEIEVLDLTSGNDENDIEECTVPKKPKVSEEDEELLEPKYQQVIQVTEPSSGRKAALSDPRKMRRKEVHFPKKKYLRAGFYSAFFKQDSTSCKKSSKKSKSREVKEYNPEEHEFGLMPPPIHV</sequence>
<feature type="compositionally biased region" description="Basic residues" evidence="1">
    <location>
        <begin position="1"/>
        <end position="12"/>
    </location>
</feature>
<gene>
    <name evidence="2" type="ORF">X975_26034</name>
</gene>
<accession>A0A087UUK4</accession>
<dbReference type="EMBL" id="KK121690">
    <property type="protein sequence ID" value="KFM81043.1"/>
    <property type="molecule type" value="Genomic_DNA"/>
</dbReference>
<keyword evidence="3" id="KW-1185">Reference proteome</keyword>
<feature type="region of interest" description="Disordered" evidence="1">
    <location>
        <begin position="1"/>
        <end position="32"/>
    </location>
</feature>
<dbReference type="AlphaFoldDB" id="A0A087UUK4"/>
<feature type="region of interest" description="Disordered" evidence="1">
    <location>
        <begin position="380"/>
        <end position="415"/>
    </location>
</feature>
<dbReference type="OrthoDB" id="6431725at2759"/>
<reference evidence="2 3" key="1">
    <citation type="submission" date="2013-11" db="EMBL/GenBank/DDBJ databases">
        <title>Genome sequencing of Stegodyphus mimosarum.</title>
        <authorList>
            <person name="Bechsgaard J."/>
        </authorList>
    </citation>
    <scope>NUCLEOTIDE SEQUENCE [LARGE SCALE GENOMIC DNA]</scope>
</reference>
<name>A0A087UUK4_STEMI</name>
<proteinExistence type="predicted"/>
<dbReference type="STRING" id="407821.A0A087UUK4"/>
<organism evidence="2 3">
    <name type="scientific">Stegodyphus mimosarum</name>
    <name type="common">African social velvet spider</name>
    <dbReference type="NCBI Taxonomy" id="407821"/>
    <lineage>
        <taxon>Eukaryota</taxon>
        <taxon>Metazoa</taxon>
        <taxon>Ecdysozoa</taxon>
        <taxon>Arthropoda</taxon>
        <taxon>Chelicerata</taxon>
        <taxon>Arachnida</taxon>
        <taxon>Araneae</taxon>
        <taxon>Araneomorphae</taxon>
        <taxon>Entelegynae</taxon>
        <taxon>Eresoidea</taxon>
        <taxon>Eresidae</taxon>
        <taxon>Stegodyphus</taxon>
    </lineage>
</organism>